<dbReference type="AlphaFoldDB" id="A4AA08"/>
<gene>
    <name evidence="2" type="ORF">KT71_08094</name>
</gene>
<dbReference type="eggNOG" id="COG1876">
    <property type="taxonomic scope" value="Bacteria"/>
</dbReference>
<sequence>MSLSTLQRQLLGLDEDALRARGRHKLQPAVWDAWVRLTSAAAEAGFKLQIASAYRSYERQRSIWNGKLAGERPVLDDRDHAIDIRTLSDADCLRCVLRFSAIPGASRHHWGTDLDVYDEAAVAEDYQVQLSAAEVSETGPFGALHAWLDQRIAQGRSFGFYRPYDRDRGGVAPERWHLSYAPLASDCEAAVDASLLRTLWRDDTVGGLLAREALEGELESLFERFVTRVAEPPAAALAYLPPD</sequence>
<comment type="caution">
    <text evidence="2">The sequence shown here is derived from an EMBL/GenBank/DDBJ whole genome shotgun (WGS) entry which is preliminary data.</text>
</comment>
<dbReference type="CDD" id="cd14847">
    <property type="entry name" value="DD-carboxypeptidase_like"/>
    <property type="match status" value="1"/>
</dbReference>
<dbReference type="Pfam" id="PF02557">
    <property type="entry name" value="VanY"/>
    <property type="match status" value="1"/>
</dbReference>
<dbReference type="Gene3D" id="3.30.1380.10">
    <property type="match status" value="1"/>
</dbReference>
<protein>
    <submittedName>
        <fullName evidence="2">D-alanyl-D-alanine carboxypeptidase</fullName>
    </submittedName>
</protein>
<dbReference type="SUPFAM" id="SSF55166">
    <property type="entry name" value="Hedgehog/DD-peptidase"/>
    <property type="match status" value="1"/>
</dbReference>
<accession>A4AA08</accession>
<dbReference type="GO" id="GO:0004180">
    <property type="term" value="F:carboxypeptidase activity"/>
    <property type="evidence" value="ECO:0007669"/>
    <property type="project" value="UniProtKB-KW"/>
</dbReference>
<keyword evidence="2" id="KW-0378">Hydrolase</keyword>
<dbReference type="STRING" id="314285.KT71_08094"/>
<feature type="domain" description="D-alanyl-D-alanine carboxypeptidase-like core" evidence="1">
    <location>
        <begin position="24"/>
        <end position="182"/>
    </location>
</feature>
<dbReference type="GO" id="GO:0006508">
    <property type="term" value="P:proteolysis"/>
    <property type="evidence" value="ECO:0007669"/>
    <property type="project" value="InterPro"/>
</dbReference>
<proteinExistence type="predicted"/>
<dbReference type="RefSeq" id="WP_008294047.1">
    <property type="nucleotide sequence ID" value="NZ_CM002299.1"/>
</dbReference>
<dbReference type="EMBL" id="AAOA02000004">
    <property type="protein sequence ID" value="EAQ97325.1"/>
    <property type="molecule type" value="Genomic_DNA"/>
</dbReference>
<dbReference type="InterPro" id="IPR009045">
    <property type="entry name" value="Zn_M74/Hedgehog-like"/>
</dbReference>
<keyword evidence="2" id="KW-0645">Protease</keyword>
<dbReference type="HOGENOM" id="CLU_081855_0_0_6"/>
<keyword evidence="3" id="KW-1185">Reference proteome</keyword>
<reference evidence="2 3" key="2">
    <citation type="journal article" date="2009" name="PLoS ONE">
        <title>The photosynthetic apparatus and its regulation in the aerobic gammaproteobacterium Congregibacter litoralis gen. nov., sp. nov.</title>
        <authorList>
            <person name="Spring S."/>
            <person name="Lunsdorf H."/>
            <person name="Fuchs B.M."/>
            <person name="Tindall B.J."/>
        </authorList>
    </citation>
    <scope>NUCLEOTIDE SEQUENCE [LARGE SCALE GENOMIC DNA]</scope>
    <source>
        <strain evidence="2">KT71</strain>
    </source>
</reference>
<dbReference type="InterPro" id="IPR052179">
    <property type="entry name" value="DD-CPase-like"/>
</dbReference>
<organism evidence="2 3">
    <name type="scientific">Congregibacter litoralis KT71</name>
    <dbReference type="NCBI Taxonomy" id="314285"/>
    <lineage>
        <taxon>Bacteria</taxon>
        <taxon>Pseudomonadati</taxon>
        <taxon>Pseudomonadota</taxon>
        <taxon>Gammaproteobacteria</taxon>
        <taxon>Cellvibrionales</taxon>
        <taxon>Halieaceae</taxon>
        <taxon>Congregibacter</taxon>
    </lineage>
</organism>
<evidence type="ECO:0000259" key="1">
    <source>
        <dbReference type="Pfam" id="PF02557"/>
    </source>
</evidence>
<evidence type="ECO:0000313" key="3">
    <source>
        <dbReference type="Proteomes" id="UP000019205"/>
    </source>
</evidence>
<dbReference type="InterPro" id="IPR003709">
    <property type="entry name" value="VanY-like_core_dom"/>
</dbReference>
<dbReference type="PANTHER" id="PTHR34385">
    <property type="entry name" value="D-ALANYL-D-ALANINE CARBOXYPEPTIDASE"/>
    <property type="match status" value="1"/>
</dbReference>
<dbReference type="Proteomes" id="UP000019205">
    <property type="component" value="Chromosome"/>
</dbReference>
<name>A4AA08_9GAMM</name>
<keyword evidence="2" id="KW-0121">Carboxypeptidase</keyword>
<dbReference type="PANTHER" id="PTHR34385:SF1">
    <property type="entry name" value="PEPTIDOGLYCAN L-ALANYL-D-GLUTAMATE ENDOPEPTIDASE CWLK"/>
    <property type="match status" value="1"/>
</dbReference>
<evidence type="ECO:0000313" key="2">
    <source>
        <dbReference type="EMBL" id="EAQ97325.1"/>
    </source>
</evidence>
<reference evidence="2 3" key="1">
    <citation type="journal article" date="2007" name="Proc. Natl. Acad. Sci. U.S.A.">
        <title>Characterization of a marine gammaproteobacterium capable of aerobic anoxygenic photosynthesis.</title>
        <authorList>
            <person name="Fuchs B.M."/>
            <person name="Spring S."/>
            <person name="Teeling H."/>
            <person name="Quast C."/>
            <person name="Wulf J."/>
            <person name="Schattenhofer M."/>
            <person name="Yan S."/>
            <person name="Ferriera S."/>
            <person name="Johnson J."/>
            <person name="Glockner F.O."/>
            <person name="Amann R."/>
        </authorList>
    </citation>
    <scope>NUCLEOTIDE SEQUENCE [LARGE SCALE GENOMIC DNA]</scope>
    <source>
        <strain evidence="2">KT71</strain>
    </source>
</reference>
<dbReference type="OrthoDB" id="9792074at2"/>